<dbReference type="InterPro" id="IPR032733">
    <property type="entry name" value="HAUS3_N"/>
</dbReference>
<evidence type="ECO:0000256" key="4">
    <source>
        <dbReference type="ARBA" id="ARBA00022618"/>
    </source>
</evidence>
<dbReference type="GO" id="GO:0051301">
    <property type="term" value="P:cell division"/>
    <property type="evidence" value="ECO:0007669"/>
    <property type="project" value="UniProtKB-KW"/>
</dbReference>
<evidence type="ECO:0000256" key="1">
    <source>
        <dbReference type="ARBA" id="ARBA00004186"/>
    </source>
</evidence>
<dbReference type="EMBL" id="JACBKZ010000015">
    <property type="protein sequence ID" value="KAF5930632.1"/>
    <property type="molecule type" value="Genomic_DNA"/>
</dbReference>
<dbReference type="Pfam" id="PF14932">
    <property type="entry name" value="HAUS-augmin3"/>
    <property type="match status" value="1"/>
</dbReference>
<comment type="similarity">
    <text evidence="2">Belongs to the HAUS3 family.</text>
</comment>
<comment type="subcellular location">
    <subcellularLocation>
        <location evidence="1">Cytoplasm</location>
        <location evidence="1">Cytoskeleton</location>
        <location evidence="1">Spindle</location>
    </subcellularLocation>
</comment>
<evidence type="ECO:0000313" key="13">
    <source>
        <dbReference type="Proteomes" id="UP000593564"/>
    </source>
</evidence>
<keyword evidence="8" id="KW-0206">Cytoskeleton</keyword>
<evidence type="ECO:0000256" key="2">
    <source>
        <dbReference type="ARBA" id="ARBA00009645"/>
    </source>
</evidence>
<dbReference type="Proteomes" id="UP000593564">
    <property type="component" value="Unassembled WGS sequence"/>
</dbReference>
<feature type="coiled-coil region" evidence="10">
    <location>
        <begin position="109"/>
        <end position="136"/>
    </location>
</feature>
<keyword evidence="5" id="KW-0493">Microtubule</keyword>
<protein>
    <recommendedName>
        <fullName evidence="11">HAUS augmin-like complex subunit 3 N-terminal domain-containing protein</fullName>
    </recommendedName>
</protein>
<dbReference type="GO" id="GO:0005815">
    <property type="term" value="C:microtubule organizing center"/>
    <property type="evidence" value="ECO:0007669"/>
    <property type="project" value="TreeGrafter"/>
</dbReference>
<keyword evidence="6" id="KW-0498">Mitosis</keyword>
<evidence type="ECO:0000313" key="12">
    <source>
        <dbReference type="EMBL" id="KAF5930632.1"/>
    </source>
</evidence>
<evidence type="ECO:0000259" key="11">
    <source>
        <dbReference type="Pfam" id="PF14932"/>
    </source>
</evidence>
<dbReference type="InterPro" id="IPR026206">
    <property type="entry name" value="HAUS3"/>
</dbReference>
<dbReference type="GO" id="GO:0072686">
    <property type="term" value="C:mitotic spindle"/>
    <property type="evidence" value="ECO:0007669"/>
    <property type="project" value="TreeGrafter"/>
</dbReference>
<reference evidence="13" key="1">
    <citation type="journal article" date="2020" name="Nat. Commun.">
        <title>Genome assembly of wild tea tree DASZ reveals pedigree and selection history of tea varieties.</title>
        <authorList>
            <person name="Zhang W."/>
            <person name="Zhang Y."/>
            <person name="Qiu H."/>
            <person name="Guo Y."/>
            <person name="Wan H."/>
            <person name="Zhang X."/>
            <person name="Scossa F."/>
            <person name="Alseekh S."/>
            <person name="Zhang Q."/>
            <person name="Wang P."/>
            <person name="Xu L."/>
            <person name="Schmidt M.H."/>
            <person name="Jia X."/>
            <person name="Li D."/>
            <person name="Zhu A."/>
            <person name="Guo F."/>
            <person name="Chen W."/>
            <person name="Ni D."/>
            <person name="Usadel B."/>
            <person name="Fernie A.R."/>
            <person name="Wen W."/>
        </authorList>
    </citation>
    <scope>NUCLEOTIDE SEQUENCE [LARGE SCALE GENOMIC DNA]</scope>
    <source>
        <strain evidence="13">cv. G240</strain>
    </source>
</reference>
<organism evidence="12 13">
    <name type="scientific">Camellia sinensis</name>
    <name type="common">Tea plant</name>
    <name type="synonym">Thea sinensis</name>
    <dbReference type="NCBI Taxonomy" id="4442"/>
    <lineage>
        <taxon>Eukaryota</taxon>
        <taxon>Viridiplantae</taxon>
        <taxon>Streptophyta</taxon>
        <taxon>Embryophyta</taxon>
        <taxon>Tracheophyta</taxon>
        <taxon>Spermatophyta</taxon>
        <taxon>Magnoliopsida</taxon>
        <taxon>eudicotyledons</taxon>
        <taxon>Gunneridae</taxon>
        <taxon>Pentapetalae</taxon>
        <taxon>asterids</taxon>
        <taxon>Ericales</taxon>
        <taxon>Theaceae</taxon>
        <taxon>Camellia</taxon>
    </lineage>
</organism>
<comment type="caution">
    <text evidence="12">The sequence shown here is derived from an EMBL/GenBank/DDBJ whole genome shotgun (WGS) entry which is preliminary data.</text>
</comment>
<keyword evidence="13" id="KW-1185">Reference proteome</keyword>
<dbReference type="PANTHER" id="PTHR19378:SF0">
    <property type="entry name" value="HAUS AUGMIN-LIKE COMPLEX SUBUNIT 3"/>
    <property type="match status" value="1"/>
</dbReference>
<dbReference type="PANTHER" id="PTHR19378">
    <property type="entry name" value="GOLGIN- RELATED"/>
    <property type="match status" value="1"/>
</dbReference>
<evidence type="ECO:0000256" key="7">
    <source>
        <dbReference type="ARBA" id="ARBA00023054"/>
    </source>
</evidence>
<name>A0A7J7FQW6_CAMSI</name>
<keyword evidence="4" id="KW-0132">Cell division</keyword>
<proteinExistence type="inferred from homology"/>
<evidence type="ECO:0000256" key="8">
    <source>
        <dbReference type="ARBA" id="ARBA00023212"/>
    </source>
</evidence>
<evidence type="ECO:0000256" key="9">
    <source>
        <dbReference type="ARBA" id="ARBA00023306"/>
    </source>
</evidence>
<evidence type="ECO:0000256" key="10">
    <source>
        <dbReference type="SAM" id="Coils"/>
    </source>
</evidence>
<keyword evidence="3" id="KW-0963">Cytoplasm</keyword>
<sequence>MSGARLCALLGELGYEGHESLDPDSFEWPFQYDDARPILDWLCSSLRPSNVLSPSEVSQCEQFIQEGKLLEGEDLDFAYDSISAFSTRRDNQEAVFGAEEGLKDIRDATSAYKAETLELQRQLRQLQTQYDMLTGQASALIQGRRARVAATSTVNGQLTTIDDSLSARNLEMNAVLGRMASTAQELAHYHSGDEDGIYLAYADFHPYLIVDASCMKELNQWFHKQLDTGPYRLVAEEGRAKCSWVSLDDVSNTLVRADLEKSHHQRVSELQRLRSIFGTSERQWVEAQVENAKQQAILMALKAQVTSDEAHIHLDLHSLRRKHVELVGELSNLYHKEEKLLSETIPDLCWELAQLQDTYILQGDYDLKVMRQEYYTNRQKAFINHLIDQLARHQLLKIACQLEKKTMLGAYSLLKGRCLALIQAASDVQEQGAVDDRDTFLHGVRDLLSIHSNAQAGLPTYVSAPGIVQQMSGLQSDLMTLQSDLENALPEDRNRCINELCTLIQSLQQLLFSSSTTAQPILTTRPLMKELDEMEKINAKLSAAVEEVTLEHCKKSEIVKHHSQEVGLQRRVFVDFFCNPERLRNQVIELTARVRALQAS</sequence>
<dbReference type="GO" id="GO:0005874">
    <property type="term" value="C:microtubule"/>
    <property type="evidence" value="ECO:0007669"/>
    <property type="project" value="UniProtKB-KW"/>
</dbReference>
<evidence type="ECO:0000256" key="5">
    <source>
        <dbReference type="ARBA" id="ARBA00022701"/>
    </source>
</evidence>
<accession>A0A7J7FQW6</accession>
<feature type="domain" description="HAUS augmin-like complex subunit 3 N-terminal" evidence="11">
    <location>
        <begin position="28"/>
        <end position="290"/>
    </location>
</feature>
<evidence type="ECO:0000256" key="3">
    <source>
        <dbReference type="ARBA" id="ARBA00022490"/>
    </source>
</evidence>
<keyword evidence="9" id="KW-0131">Cell cycle</keyword>
<dbReference type="PRINTS" id="PR02089">
    <property type="entry name" value="HAUSAUGMINL3"/>
</dbReference>
<dbReference type="GO" id="GO:0070652">
    <property type="term" value="C:HAUS complex"/>
    <property type="evidence" value="ECO:0007669"/>
    <property type="project" value="InterPro"/>
</dbReference>
<keyword evidence="7 10" id="KW-0175">Coiled coil</keyword>
<dbReference type="GO" id="GO:0051225">
    <property type="term" value="P:spindle assembly"/>
    <property type="evidence" value="ECO:0007669"/>
    <property type="project" value="InterPro"/>
</dbReference>
<evidence type="ECO:0000256" key="6">
    <source>
        <dbReference type="ARBA" id="ARBA00022776"/>
    </source>
</evidence>
<gene>
    <name evidence="12" type="ORF">HYC85_031505</name>
</gene>
<dbReference type="AlphaFoldDB" id="A0A7J7FQW6"/>
<reference evidence="12 13" key="2">
    <citation type="submission" date="2020-07" db="EMBL/GenBank/DDBJ databases">
        <title>Genome assembly of wild tea tree DASZ reveals pedigree and selection history of tea varieties.</title>
        <authorList>
            <person name="Zhang W."/>
        </authorList>
    </citation>
    <scope>NUCLEOTIDE SEQUENCE [LARGE SCALE GENOMIC DNA]</scope>
    <source>
        <strain evidence="13">cv. G240</strain>
        <tissue evidence="12">Leaf</tissue>
    </source>
</reference>
<dbReference type="GO" id="GO:0031023">
    <property type="term" value="P:microtubule organizing center organization"/>
    <property type="evidence" value="ECO:0007669"/>
    <property type="project" value="TreeGrafter"/>
</dbReference>